<dbReference type="OrthoDB" id="4732941at2"/>
<reference evidence="2 3" key="1">
    <citation type="submission" date="2016-06" db="EMBL/GenBank/DDBJ databases">
        <authorList>
            <person name="Kjaerup R.B."/>
            <person name="Dalgaard T.S."/>
            <person name="Juul-Madsen H.R."/>
        </authorList>
    </citation>
    <scope>NUCLEOTIDE SEQUENCE [LARGE SCALE GENOMIC DNA]</scope>
    <source>
        <strain evidence="2 3">E3012</strain>
    </source>
</reference>
<organism evidence="2 3">
    <name type="scientific">Mycobacterium malmoense</name>
    <dbReference type="NCBI Taxonomy" id="1780"/>
    <lineage>
        <taxon>Bacteria</taxon>
        <taxon>Bacillati</taxon>
        <taxon>Actinomycetota</taxon>
        <taxon>Actinomycetes</taxon>
        <taxon>Mycobacteriales</taxon>
        <taxon>Mycobacteriaceae</taxon>
        <taxon>Mycobacterium</taxon>
    </lineage>
</organism>
<dbReference type="RefSeq" id="WP_007172519.1">
    <property type="nucleotide sequence ID" value="NZ_MBEE01000040.1"/>
</dbReference>
<evidence type="ECO:0000256" key="1">
    <source>
        <dbReference type="SAM" id="MobiDB-lite"/>
    </source>
</evidence>
<dbReference type="InterPro" id="IPR049709">
    <property type="entry name" value="IniB-like_N"/>
</dbReference>
<dbReference type="Proteomes" id="UP000092683">
    <property type="component" value="Unassembled WGS sequence"/>
</dbReference>
<dbReference type="AlphaFoldDB" id="A0A1B9DD05"/>
<sequence>MANALLDFVMSLVRDPQAAARYAADPAQAIADAHLTGVTSADVNHLIPMVSDSLSMSSPGGTGGATEHGNVWASGAATAAFDAFPAHVPVHEPTGAAGQGPPGHVIDHPPAAGGEAPGAGSEPHPVPVELHNPSVTIAAPDEIPDQPAHDGGFGGHGPGVWDHSVADTHTVEDDHHGFGLDPHFG</sequence>
<evidence type="ECO:0000313" key="3">
    <source>
        <dbReference type="Proteomes" id="UP000092683"/>
    </source>
</evidence>
<feature type="compositionally biased region" description="Low complexity" evidence="1">
    <location>
        <begin position="109"/>
        <end position="123"/>
    </location>
</feature>
<name>A0A1B9DD05_MYCMA</name>
<dbReference type="NCBIfam" id="NF038175">
    <property type="entry name" value="IniB_NTERM"/>
    <property type="match status" value="1"/>
</dbReference>
<accession>A0A1B9DD05</accession>
<dbReference type="EMBL" id="MBEE01000040">
    <property type="protein sequence ID" value="OCB60655.1"/>
    <property type="molecule type" value="Genomic_DNA"/>
</dbReference>
<evidence type="ECO:0000313" key="2">
    <source>
        <dbReference type="EMBL" id="OCB60655.1"/>
    </source>
</evidence>
<gene>
    <name evidence="2" type="ORF">A5677_13710</name>
</gene>
<protein>
    <submittedName>
        <fullName evidence="2">Uncharacterized protein</fullName>
    </submittedName>
</protein>
<comment type="caution">
    <text evidence="2">The sequence shown here is derived from an EMBL/GenBank/DDBJ whole genome shotgun (WGS) entry which is preliminary data.</text>
</comment>
<dbReference type="NCBIfam" id="NF038176">
    <property type="entry name" value="Rv0340_fam"/>
    <property type="match status" value="1"/>
</dbReference>
<feature type="region of interest" description="Disordered" evidence="1">
    <location>
        <begin position="93"/>
        <end position="164"/>
    </location>
</feature>
<proteinExistence type="predicted"/>